<evidence type="ECO:0000259" key="9">
    <source>
        <dbReference type="Pfam" id="PF07992"/>
    </source>
</evidence>
<evidence type="ECO:0000256" key="1">
    <source>
        <dbReference type="ARBA" id="ARBA00009333"/>
    </source>
</evidence>
<evidence type="ECO:0000256" key="2">
    <source>
        <dbReference type="ARBA" id="ARBA00022630"/>
    </source>
</evidence>
<comment type="subunit">
    <text evidence="7">Homodimer.</text>
</comment>
<proteinExistence type="inferred from homology"/>
<dbReference type="PhylomeDB" id="A0A0D2W0J2"/>
<dbReference type="InterPro" id="IPR008255">
    <property type="entry name" value="Pyr_nucl-diS_OxRdtase_2_AS"/>
</dbReference>
<organism evidence="10 11">
    <name type="scientific">Capsaspora owczarzaki (strain ATCC 30864)</name>
    <dbReference type="NCBI Taxonomy" id="595528"/>
    <lineage>
        <taxon>Eukaryota</taxon>
        <taxon>Filasterea</taxon>
        <taxon>Capsaspora</taxon>
    </lineage>
</organism>
<dbReference type="PRINTS" id="PR00368">
    <property type="entry name" value="FADPNR"/>
</dbReference>
<dbReference type="GO" id="GO:0005737">
    <property type="term" value="C:cytoplasm"/>
    <property type="evidence" value="ECO:0007669"/>
    <property type="project" value="InterPro"/>
</dbReference>
<keyword evidence="8" id="KW-0521">NADP</keyword>
<name>A0A0D2W0J2_CAPO3</name>
<dbReference type="GO" id="GO:0019430">
    <property type="term" value="P:removal of superoxide radicals"/>
    <property type="evidence" value="ECO:0007669"/>
    <property type="project" value="UniProtKB-UniRule"/>
</dbReference>
<evidence type="ECO:0000256" key="4">
    <source>
        <dbReference type="ARBA" id="ARBA00023002"/>
    </source>
</evidence>
<keyword evidence="11" id="KW-1185">Reference proteome</keyword>
<dbReference type="PRINTS" id="PR00469">
    <property type="entry name" value="PNDRDTASEII"/>
</dbReference>
<dbReference type="EMBL" id="KE346375">
    <property type="protein sequence ID" value="KJE97727.1"/>
    <property type="molecule type" value="Genomic_DNA"/>
</dbReference>
<keyword evidence="5" id="KW-1015">Disulfide bond</keyword>
<protein>
    <recommendedName>
        <fullName evidence="7">Thioredoxin reductase</fullName>
        <ecNumber evidence="7">1.8.1.9</ecNumber>
    </recommendedName>
</protein>
<dbReference type="OMA" id="GPCHVLK"/>
<evidence type="ECO:0000313" key="11">
    <source>
        <dbReference type="Proteomes" id="UP000008743"/>
    </source>
</evidence>
<comment type="similarity">
    <text evidence="1 7">Belongs to the class-II pyridine nucleotide-disulfide oxidoreductase family.</text>
</comment>
<evidence type="ECO:0000256" key="8">
    <source>
        <dbReference type="RuleBase" id="RU003881"/>
    </source>
</evidence>
<dbReference type="PANTHER" id="PTHR48105">
    <property type="entry name" value="THIOREDOXIN REDUCTASE 1-RELATED-RELATED"/>
    <property type="match status" value="1"/>
</dbReference>
<comment type="cofactor">
    <cofactor evidence="8">
        <name>FAD</name>
        <dbReference type="ChEBI" id="CHEBI:57692"/>
    </cofactor>
    <text evidence="8">Binds 1 FAD per subunit.</text>
</comment>
<comment type="catalytic activity">
    <reaction evidence="7">
        <text>[thioredoxin]-dithiol + NADP(+) = [thioredoxin]-disulfide + NADPH + H(+)</text>
        <dbReference type="Rhea" id="RHEA:20345"/>
        <dbReference type="Rhea" id="RHEA-COMP:10698"/>
        <dbReference type="Rhea" id="RHEA-COMP:10700"/>
        <dbReference type="ChEBI" id="CHEBI:15378"/>
        <dbReference type="ChEBI" id="CHEBI:29950"/>
        <dbReference type="ChEBI" id="CHEBI:50058"/>
        <dbReference type="ChEBI" id="CHEBI:57783"/>
        <dbReference type="ChEBI" id="CHEBI:58349"/>
        <dbReference type="EC" id="1.8.1.9"/>
    </reaction>
</comment>
<dbReference type="STRING" id="595528.A0A0D2W0J2"/>
<keyword evidence="3 7" id="KW-0274">FAD</keyword>
<evidence type="ECO:0000256" key="3">
    <source>
        <dbReference type="ARBA" id="ARBA00022827"/>
    </source>
</evidence>
<dbReference type="InterPro" id="IPR036188">
    <property type="entry name" value="FAD/NAD-bd_sf"/>
</dbReference>
<keyword evidence="2 7" id="KW-0285">Flavoprotein</keyword>
<dbReference type="InterPro" id="IPR023753">
    <property type="entry name" value="FAD/NAD-binding_dom"/>
</dbReference>
<feature type="domain" description="FAD/NAD(P)-binding" evidence="9">
    <location>
        <begin position="9"/>
        <end position="302"/>
    </location>
</feature>
<dbReference type="OrthoDB" id="371245at2759"/>
<dbReference type="PROSITE" id="PS00573">
    <property type="entry name" value="PYRIDINE_REDOX_2"/>
    <property type="match status" value="1"/>
</dbReference>
<dbReference type="Gene3D" id="3.50.50.60">
    <property type="entry name" value="FAD/NAD(P)-binding domain"/>
    <property type="match status" value="2"/>
</dbReference>
<dbReference type="InParanoid" id="A0A0D2W0J2"/>
<evidence type="ECO:0000256" key="6">
    <source>
        <dbReference type="ARBA" id="ARBA00023284"/>
    </source>
</evidence>
<dbReference type="GO" id="GO:0004791">
    <property type="term" value="F:thioredoxin-disulfide reductase (NADPH) activity"/>
    <property type="evidence" value="ECO:0007669"/>
    <property type="project" value="UniProtKB-UniRule"/>
</dbReference>
<dbReference type="InterPro" id="IPR005982">
    <property type="entry name" value="Thioredox_Rdtase"/>
</dbReference>
<dbReference type="FunCoup" id="A0A0D2W0J2">
    <property type="interactions" value="173"/>
</dbReference>
<keyword evidence="6 7" id="KW-0676">Redox-active center</keyword>
<dbReference type="SUPFAM" id="SSF51905">
    <property type="entry name" value="FAD/NAD(P)-binding domain"/>
    <property type="match status" value="1"/>
</dbReference>
<keyword evidence="4 7" id="KW-0560">Oxidoreductase</keyword>
<reference evidence="11" key="1">
    <citation type="submission" date="2011-02" db="EMBL/GenBank/DDBJ databases">
        <title>The Genome Sequence of Capsaspora owczarzaki ATCC 30864.</title>
        <authorList>
            <person name="Russ C."/>
            <person name="Cuomo C."/>
            <person name="Burger G."/>
            <person name="Gray M.W."/>
            <person name="Holland P.W.H."/>
            <person name="King N."/>
            <person name="Lang F.B.F."/>
            <person name="Roger A.J."/>
            <person name="Ruiz-Trillo I."/>
            <person name="Young S.K."/>
            <person name="Zeng Q."/>
            <person name="Gargeya S."/>
            <person name="Alvarado L."/>
            <person name="Berlin A."/>
            <person name="Chapman S.B."/>
            <person name="Chen Z."/>
            <person name="Freedman E."/>
            <person name="Gellesch M."/>
            <person name="Goldberg J."/>
            <person name="Griggs A."/>
            <person name="Gujja S."/>
            <person name="Heilman E."/>
            <person name="Heiman D."/>
            <person name="Howarth C."/>
            <person name="Mehta T."/>
            <person name="Neiman D."/>
            <person name="Pearson M."/>
            <person name="Roberts A."/>
            <person name="Saif S."/>
            <person name="Shea T."/>
            <person name="Shenoy N."/>
            <person name="Sisk P."/>
            <person name="Stolte C."/>
            <person name="Sykes S."/>
            <person name="White J."/>
            <person name="Yandava C."/>
            <person name="Haas B."/>
            <person name="Nusbaum C."/>
            <person name="Birren B."/>
        </authorList>
    </citation>
    <scope>NUCLEOTIDE SEQUENCE</scope>
    <source>
        <strain evidence="11">ATCC 30864</strain>
    </source>
</reference>
<evidence type="ECO:0000256" key="5">
    <source>
        <dbReference type="ARBA" id="ARBA00023157"/>
    </source>
</evidence>
<dbReference type="InterPro" id="IPR050097">
    <property type="entry name" value="Ferredoxin-NADP_redctase_2"/>
</dbReference>
<sequence>MSIPQAIHKVIVLGSGPAGLTSALYAARAQLAPLVLHGNNPGGQLTTTSTVENFPGFGKAGVEGPELISQMQEQAEHAGAAFQYGHVVKVTAPPQPAPITLDLDDGTSLQTHALIVATGAKSRLLEIPTEQTFWGKGVSTCATCDGFFYKNKVVGVVGGGDSAAEEALYLTRMCSKVYLIHRRDALRASRVMSQRVAENPKIEKVWDSVVDHLSGTPDGLLSHIHVKNVKTNESKALPASGLFVAIGHIPNTEPFGLLDRDANGYIKLANQNSTKSNVEGIFVAGDCSDHVFRQAITAAGTGCMAAIEAERWLEAKGV</sequence>
<dbReference type="Pfam" id="PF07992">
    <property type="entry name" value="Pyr_redox_2"/>
    <property type="match status" value="1"/>
</dbReference>
<dbReference type="eggNOG" id="KOG0404">
    <property type="taxonomic scope" value="Eukaryota"/>
</dbReference>
<dbReference type="EC" id="1.8.1.9" evidence="7"/>
<evidence type="ECO:0000313" key="10">
    <source>
        <dbReference type="EMBL" id="KJE97727.1"/>
    </source>
</evidence>
<gene>
    <name evidence="10" type="ORF">CAOG_007832</name>
</gene>
<dbReference type="Proteomes" id="UP000008743">
    <property type="component" value="Unassembled WGS sequence"/>
</dbReference>
<dbReference type="NCBIfam" id="TIGR01292">
    <property type="entry name" value="TRX_reduct"/>
    <property type="match status" value="1"/>
</dbReference>
<dbReference type="AlphaFoldDB" id="A0A0D2W0J2"/>
<evidence type="ECO:0000256" key="7">
    <source>
        <dbReference type="RuleBase" id="RU003880"/>
    </source>
</evidence>
<accession>A0A0D2W0J2</accession>
<dbReference type="RefSeq" id="XP_004342905.1">
    <property type="nucleotide sequence ID" value="XM_004342856.2"/>
</dbReference>